<keyword evidence="1" id="KW-0175">Coiled coil</keyword>
<accession>A0A2I1K267</accession>
<dbReference type="InterPro" id="IPR008840">
    <property type="entry name" value="Sipho_Gp157"/>
</dbReference>
<dbReference type="OrthoDB" id="2168866at2"/>
<name>A0A2I1K267_9LACT</name>
<dbReference type="AlphaFoldDB" id="A0A2I1K267"/>
<dbReference type="Proteomes" id="UP000234384">
    <property type="component" value="Unassembled WGS sequence"/>
</dbReference>
<evidence type="ECO:0000256" key="1">
    <source>
        <dbReference type="SAM" id="Coils"/>
    </source>
</evidence>
<organism evidence="2 3">
    <name type="scientific">Falseniella ignava</name>
    <dbReference type="NCBI Taxonomy" id="137730"/>
    <lineage>
        <taxon>Bacteria</taxon>
        <taxon>Bacillati</taxon>
        <taxon>Bacillota</taxon>
        <taxon>Bacilli</taxon>
        <taxon>Lactobacillales</taxon>
        <taxon>Aerococcaceae</taxon>
        <taxon>Falseniella</taxon>
    </lineage>
</organism>
<evidence type="ECO:0000313" key="3">
    <source>
        <dbReference type="Proteomes" id="UP000234384"/>
    </source>
</evidence>
<dbReference type="RefSeq" id="WP_101954043.1">
    <property type="nucleotide sequence ID" value="NZ_PKHE01000005.1"/>
</dbReference>
<gene>
    <name evidence="2" type="ORF">CYJ57_03175</name>
</gene>
<sequence>MKLYELADNFRIAEMQLHEAETDAELKEALDQFTDIQGELTDKVENIAKLIKNFEASETAYKNEANRLSEQAKVYRNRINSLKQYVQQTMEFNDINKVSGELFTVSLRNNSVYSMDISKDAKIPSEYYIPQPSKLDRRKLLDHIKDTGELFDGVSVRKGKHIRIS</sequence>
<dbReference type="Pfam" id="PF05565">
    <property type="entry name" value="Sipho_Gp157"/>
    <property type="match status" value="1"/>
</dbReference>
<protein>
    <submittedName>
        <fullName evidence="2">ATPase</fullName>
    </submittedName>
</protein>
<dbReference type="EMBL" id="PKHE01000005">
    <property type="protein sequence ID" value="PKY89723.1"/>
    <property type="molecule type" value="Genomic_DNA"/>
</dbReference>
<comment type="caution">
    <text evidence="2">The sequence shown here is derived from an EMBL/GenBank/DDBJ whole genome shotgun (WGS) entry which is preliminary data.</text>
</comment>
<evidence type="ECO:0000313" key="2">
    <source>
        <dbReference type="EMBL" id="PKY89723.1"/>
    </source>
</evidence>
<feature type="coiled-coil region" evidence="1">
    <location>
        <begin position="51"/>
        <end position="85"/>
    </location>
</feature>
<proteinExistence type="predicted"/>
<reference evidence="2 3" key="1">
    <citation type="submission" date="2017-12" db="EMBL/GenBank/DDBJ databases">
        <title>Phylogenetic diversity of female urinary microbiome.</title>
        <authorList>
            <person name="Thomas-White K."/>
            <person name="Wolfe A.J."/>
        </authorList>
    </citation>
    <scope>NUCLEOTIDE SEQUENCE [LARGE SCALE GENOMIC DNA]</scope>
    <source>
        <strain evidence="2 3">UMB0898</strain>
    </source>
</reference>